<dbReference type="GeneID" id="39744931"/>
<dbReference type="RefSeq" id="XP_028546712.1">
    <property type="nucleotide sequence ID" value="XM_028690911.1"/>
</dbReference>
<evidence type="ECO:0000256" key="1">
    <source>
        <dbReference type="SAM" id="Phobius"/>
    </source>
</evidence>
<sequence>MLIKETDETYCTYDDYNFFKGKFDQTIESLGVTQDIQNFLSIRKIHGDIHKLFMGDFNRVKQYFENFNTNDSCRNRQCCAYINYWINERIRSQAYSNYSKNVSIFSHFKDFVHYNNNDNSNNMCIYDIKYMNDVLFKKVDELYKLYYSYFEIYLSTIILDSSMAFDCQSLNELIKKYNNIINDYKETGSCFLFKKLYVLRYLIENNEWMSKHRCEKVLSTLWNNNNYNYFKTSCNIYHEAKYLHEYSRGVHANSDGKFSKHLARIRVIISVALTTVILITGFLYLYKVKINSPKFSFTALGNYLRLLIEGEKRKSWNINNETYQYEMCKSENHNSNLEDKIYNISYD</sequence>
<keyword evidence="1" id="KW-0472">Membrane</keyword>
<proteinExistence type="predicted"/>
<keyword evidence="1" id="KW-1133">Transmembrane helix</keyword>
<organism evidence="2 3">
    <name type="scientific">Plasmodium gonderi</name>
    <dbReference type="NCBI Taxonomy" id="77519"/>
    <lineage>
        <taxon>Eukaryota</taxon>
        <taxon>Sar</taxon>
        <taxon>Alveolata</taxon>
        <taxon>Apicomplexa</taxon>
        <taxon>Aconoidasida</taxon>
        <taxon>Haemosporida</taxon>
        <taxon>Plasmodiidae</taxon>
        <taxon>Plasmodium</taxon>
        <taxon>Plasmodium (Plasmodium)</taxon>
    </lineage>
</organism>
<keyword evidence="1" id="KW-0812">Transmembrane</keyword>
<dbReference type="AlphaFoldDB" id="A0A1Y1JUN6"/>
<feature type="transmembrane region" description="Helical" evidence="1">
    <location>
        <begin position="267"/>
        <end position="286"/>
    </location>
</feature>
<evidence type="ECO:0000313" key="3">
    <source>
        <dbReference type="Proteomes" id="UP000195521"/>
    </source>
</evidence>
<accession>A0A1Y1JUN6</accession>
<dbReference type="Proteomes" id="UP000195521">
    <property type="component" value="Unassembled WGS sequence"/>
</dbReference>
<keyword evidence="3" id="KW-1185">Reference proteome</keyword>
<dbReference type="OrthoDB" id="389398at2759"/>
<protein>
    <submittedName>
        <fullName evidence="2">Variable surface protein</fullName>
    </submittedName>
</protein>
<comment type="caution">
    <text evidence="2">The sequence shown here is derived from an EMBL/GenBank/DDBJ whole genome shotgun (WGS) entry which is preliminary data.</text>
</comment>
<reference evidence="3" key="1">
    <citation type="submission" date="2017-04" db="EMBL/GenBank/DDBJ databases">
        <title>Plasmodium gonderi genome.</title>
        <authorList>
            <person name="Arisue N."/>
            <person name="Honma H."/>
            <person name="Kawai S."/>
            <person name="Tougan T."/>
            <person name="Tanabe K."/>
            <person name="Horii T."/>
        </authorList>
    </citation>
    <scope>NUCLEOTIDE SEQUENCE [LARGE SCALE GENOMIC DNA]</scope>
    <source>
        <strain evidence="3">ATCC 30045</strain>
    </source>
</reference>
<evidence type="ECO:0000313" key="2">
    <source>
        <dbReference type="EMBL" id="GAW84123.1"/>
    </source>
</evidence>
<dbReference type="EMBL" id="BDQF01000123">
    <property type="protein sequence ID" value="GAW84123.1"/>
    <property type="molecule type" value="Genomic_DNA"/>
</dbReference>
<gene>
    <name evidence="2" type="ORF">PGO_001210</name>
</gene>
<name>A0A1Y1JUN6_PLAGO</name>